<keyword evidence="1 2" id="KW-0597">Phosphoprotein</keyword>
<dbReference type="PANTHER" id="PTHR44591">
    <property type="entry name" value="STRESS RESPONSE REGULATOR PROTEIN 1"/>
    <property type="match status" value="1"/>
</dbReference>
<dbReference type="SUPFAM" id="SSF52172">
    <property type="entry name" value="CheY-like"/>
    <property type="match status" value="1"/>
</dbReference>
<dbReference type="AlphaFoldDB" id="A0A8J6TTN9"/>
<dbReference type="SMART" id="SM00448">
    <property type="entry name" value="REC"/>
    <property type="match status" value="1"/>
</dbReference>
<dbReference type="Proteomes" id="UP000605201">
    <property type="component" value="Unassembled WGS sequence"/>
</dbReference>
<proteinExistence type="predicted"/>
<organism evidence="4 5">
    <name type="scientific">Candidatus Desulfatibia vada</name>
    <dbReference type="NCBI Taxonomy" id="2841696"/>
    <lineage>
        <taxon>Bacteria</taxon>
        <taxon>Pseudomonadati</taxon>
        <taxon>Thermodesulfobacteriota</taxon>
        <taxon>Desulfobacteria</taxon>
        <taxon>Desulfobacterales</taxon>
        <taxon>Desulfobacterales incertae sedis</taxon>
        <taxon>Candidatus Desulfatibia</taxon>
    </lineage>
</organism>
<dbReference type="PANTHER" id="PTHR44591:SF19">
    <property type="entry name" value="TWO-COMPONENT RESPONSE REGULATOR-RELATED"/>
    <property type="match status" value="1"/>
</dbReference>
<feature type="domain" description="Response regulatory" evidence="3">
    <location>
        <begin position="5"/>
        <end position="120"/>
    </location>
</feature>
<evidence type="ECO:0000259" key="3">
    <source>
        <dbReference type="PROSITE" id="PS50110"/>
    </source>
</evidence>
<dbReference type="CDD" id="cd17569">
    <property type="entry name" value="REC_HupR-like"/>
    <property type="match status" value="1"/>
</dbReference>
<sequence length="167" mass="18846">MSKYNILVVDDDEDILELMTSALMNKDHTILTAKSGEEALEKLKTDEVNLVISDQQMSSMDGLSLLKKIKLEYPDIITIMLTGYAKVDTAMDAINEAGVYKFFAKPCSIENIQAAVKRALELKHLIVDRDILFEKIKGKEAVYKEFERKHPGITHVKRDSQGNVLLC</sequence>
<comment type="caution">
    <text evidence="4">The sequence shown here is derived from an EMBL/GenBank/DDBJ whole genome shotgun (WGS) entry which is preliminary data.</text>
</comment>
<dbReference type="Gene3D" id="3.40.50.2300">
    <property type="match status" value="1"/>
</dbReference>
<dbReference type="InterPro" id="IPR001789">
    <property type="entry name" value="Sig_transdc_resp-reg_receiver"/>
</dbReference>
<dbReference type="InterPro" id="IPR011006">
    <property type="entry name" value="CheY-like_superfamily"/>
</dbReference>
<evidence type="ECO:0000313" key="4">
    <source>
        <dbReference type="EMBL" id="MBC8433610.1"/>
    </source>
</evidence>
<evidence type="ECO:0000256" key="1">
    <source>
        <dbReference type="ARBA" id="ARBA00022553"/>
    </source>
</evidence>
<gene>
    <name evidence="4" type="ORF">H8D96_17010</name>
</gene>
<dbReference type="EMBL" id="JACNIG010000311">
    <property type="protein sequence ID" value="MBC8433610.1"/>
    <property type="molecule type" value="Genomic_DNA"/>
</dbReference>
<evidence type="ECO:0000256" key="2">
    <source>
        <dbReference type="PROSITE-ProRule" id="PRU00169"/>
    </source>
</evidence>
<accession>A0A8J6TTN9</accession>
<dbReference type="GO" id="GO:0000160">
    <property type="term" value="P:phosphorelay signal transduction system"/>
    <property type="evidence" value="ECO:0007669"/>
    <property type="project" value="InterPro"/>
</dbReference>
<protein>
    <submittedName>
        <fullName evidence="4">Response regulator</fullName>
    </submittedName>
</protein>
<dbReference type="InterPro" id="IPR050595">
    <property type="entry name" value="Bact_response_regulator"/>
</dbReference>
<dbReference type="Pfam" id="PF00072">
    <property type="entry name" value="Response_reg"/>
    <property type="match status" value="1"/>
</dbReference>
<dbReference type="PROSITE" id="PS50110">
    <property type="entry name" value="RESPONSE_REGULATORY"/>
    <property type="match status" value="1"/>
</dbReference>
<name>A0A8J6TTN9_9BACT</name>
<reference evidence="4 5" key="1">
    <citation type="submission" date="2020-08" db="EMBL/GenBank/DDBJ databases">
        <title>Bridging the membrane lipid divide: bacteria of the FCB group superphylum have the potential to synthesize archaeal ether lipids.</title>
        <authorList>
            <person name="Villanueva L."/>
            <person name="Von Meijenfeldt F.A.B."/>
            <person name="Westbye A.B."/>
            <person name="Yadav S."/>
            <person name="Hopmans E.C."/>
            <person name="Dutilh B.E."/>
            <person name="Sinninghe Damste J.S."/>
        </authorList>
    </citation>
    <scope>NUCLEOTIDE SEQUENCE [LARGE SCALE GENOMIC DNA]</scope>
    <source>
        <strain evidence="4">NIOZ-UU17</strain>
    </source>
</reference>
<evidence type="ECO:0000313" key="5">
    <source>
        <dbReference type="Proteomes" id="UP000605201"/>
    </source>
</evidence>
<feature type="modified residue" description="4-aspartylphosphate" evidence="2">
    <location>
        <position position="54"/>
    </location>
</feature>